<dbReference type="EMBL" id="DF933840">
    <property type="protein sequence ID" value="GAM42974.1"/>
    <property type="molecule type" value="Genomic_DNA"/>
</dbReference>
<protein>
    <recommendedName>
        <fullName evidence="4">Lysine-specific metallo-endopeptidase domain-containing protein</fullName>
    </recommendedName>
</protein>
<dbReference type="Proteomes" id="UP000053095">
    <property type="component" value="Unassembled WGS sequence"/>
</dbReference>
<keyword evidence="1" id="KW-0732">Signal</keyword>
<dbReference type="AlphaFoldDB" id="A0A478ED76"/>
<evidence type="ECO:0000313" key="2">
    <source>
        <dbReference type="EMBL" id="GAM42974.1"/>
    </source>
</evidence>
<accession>A0A478ED76</accession>
<keyword evidence="3" id="KW-1185">Reference proteome</keyword>
<dbReference type="Gene3D" id="3.40.390.10">
    <property type="entry name" value="Collagenase (Catalytic Domain)"/>
    <property type="match status" value="1"/>
</dbReference>
<dbReference type="InterPro" id="IPR024079">
    <property type="entry name" value="MetalloPept_cat_dom_sf"/>
</dbReference>
<sequence length="361" mass="40301">MWLFIQRLLFLVLGFTACLSQAQIFTFNVPADQGLCSDAQQTKIGQFISDAKTLVADALWAIDQRKTHNPALLAFFTSYFGIRWTADYSRFGDTQSALAWETVHDTLKAVKAFLDGNGLPAELQFTGRPPFAFCGDATYQTRGWGDMAVDYQGDQIEKDDGTYETIWDLYGIDFPERSFTPFYSPVQRGYAFTHGSRPCADTVDLDGNPAQTMAFVAKPLFPKTTGTIEAFGKLDPSMVLCDVSIDIPAERDNMVEFLSDIEYPTADKPTGLDDKLPQSSSFFHELTHLTTTDVTDRWYPLDSCIKNAVADNGIQTSGAETNAQSYMLFAMAIWYYRHPPAGVTPATFYQGRSNDKLHIDN</sequence>
<gene>
    <name evidence="2" type="ORF">TCE0_044f17413</name>
</gene>
<evidence type="ECO:0000313" key="3">
    <source>
        <dbReference type="Proteomes" id="UP000053095"/>
    </source>
</evidence>
<evidence type="ECO:0008006" key="4">
    <source>
        <dbReference type="Google" id="ProtNLM"/>
    </source>
</evidence>
<dbReference type="PROSITE" id="PS51257">
    <property type="entry name" value="PROKAR_LIPOPROTEIN"/>
    <property type="match status" value="1"/>
</dbReference>
<evidence type="ECO:0000256" key="1">
    <source>
        <dbReference type="SAM" id="SignalP"/>
    </source>
</evidence>
<dbReference type="GO" id="GO:0008237">
    <property type="term" value="F:metallopeptidase activity"/>
    <property type="evidence" value="ECO:0007669"/>
    <property type="project" value="InterPro"/>
</dbReference>
<feature type="signal peptide" evidence="1">
    <location>
        <begin position="1"/>
        <end position="22"/>
    </location>
</feature>
<proteinExistence type="predicted"/>
<feature type="chain" id="PRO_5019845446" description="Lysine-specific metallo-endopeptidase domain-containing protein" evidence="1">
    <location>
        <begin position="23"/>
        <end position="361"/>
    </location>
</feature>
<organism evidence="2 3">
    <name type="scientific">Talaromyces pinophilus</name>
    <name type="common">Penicillium pinophilum</name>
    <dbReference type="NCBI Taxonomy" id="128442"/>
    <lineage>
        <taxon>Eukaryota</taxon>
        <taxon>Fungi</taxon>
        <taxon>Dikarya</taxon>
        <taxon>Ascomycota</taxon>
        <taxon>Pezizomycotina</taxon>
        <taxon>Eurotiomycetes</taxon>
        <taxon>Eurotiomycetidae</taxon>
        <taxon>Eurotiales</taxon>
        <taxon>Trichocomaceae</taxon>
        <taxon>Talaromyces</taxon>
        <taxon>Talaromyces sect. Talaromyces</taxon>
    </lineage>
</organism>
<name>A0A478ED76_TALPI</name>
<reference evidence="3" key="1">
    <citation type="journal article" date="2015" name="Genome Announc.">
        <title>Draft genome sequence of Talaromyces cellulolyticus strain Y-94, a source of lignocellulosic biomass-degrading enzymes.</title>
        <authorList>
            <person name="Fujii T."/>
            <person name="Koike H."/>
            <person name="Sawayama S."/>
            <person name="Yano S."/>
            <person name="Inoue H."/>
        </authorList>
    </citation>
    <scope>NUCLEOTIDE SEQUENCE [LARGE SCALE GENOMIC DNA]</scope>
    <source>
        <strain evidence="3">Y-94</strain>
    </source>
</reference>